<protein>
    <submittedName>
        <fullName evidence="1">Uncharacterized protein</fullName>
    </submittedName>
</protein>
<gene>
    <name evidence="1" type="ORF">FX987_02391</name>
</gene>
<reference evidence="1 2" key="1">
    <citation type="submission" date="2019-12" db="EMBL/GenBank/DDBJ databases">
        <title>Genome sequencing and assembly of endphytes of Porphyra tenera.</title>
        <authorList>
            <person name="Park J.M."/>
            <person name="Shin R."/>
            <person name="Jo S.H."/>
        </authorList>
    </citation>
    <scope>NUCLEOTIDE SEQUENCE [LARGE SCALE GENOMIC DNA]</scope>
    <source>
        <strain evidence="1 2">GPM3</strain>
    </source>
</reference>
<accession>A0AAP9NN44</accession>
<organism evidence="1 2">
    <name type="scientific">Vreelandella titanicae</name>
    <dbReference type="NCBI Taxonomy" id="664683"/>
    <lineage>
        <taxon>Bacteria</taxon>
        <taxon>Pseudomonadati</taxon>
        <taxon>Pseudomonadota</taxon>
        <taxon>Gammaproteobacteria</taxon>
        <taxon>Oceanospirillales</taxon>
        <taxon>Halomonadaceae</taxon>
        <taxon>Vreelandella</taxon>
    </lineage>
</organism>
<evidence type="ECO:0000313" key="2">
    <source>
        <dbReference type="Proteomes" id="UP000509761"/>
    </source>
</evidence>
<name>A0AAP9NN44_9GAMM</name>
<proteinExistence type="predicted"/>
<dbReference type="Proteomes" id="UP000509761">
    <property type="component" value="Chromosome"/>
</dbReference>
<sequence>MNNLYNELIQSGEYELAEIIFNKLKEDNDD</sequence>
<keyword evidence="2" id="KW-1185">Reference proteome</keyword>
<evidence type="ECO:0000313" key="1">
    <source>
        <dbReference type="EMBL" id="QKS24609.1"/>
    </source>
</evidence>
<dbReference type="EMBL" id="CP054580">
    <property type="protein sequence ID" value="QKS24609.1"/>
    <property type="molecule type" value="Genomic_DNA"/>
</dbReference>
<dbReference type="AlphaFoldDB" id="A0AAP9NN44"/>